<dbReference type="Gene3D" id="3.10.10.10">
    <property type="entry name" value="HIV Type 1 Reverse Transcriptase, subunit A, domain 1"/>
    <property type="match status" value="1"/>
</dbReference>
<feature type="domain" description="Reverse transcriptase" evidence="1">
    <location>
        <begin position="1"/>
        <end position="155"/>
    </location>
</feature>
<dbReference type="PROSITE" id="PS50878">
    <property type="entry name" value="RT_POL"/>
    <property type="match status" value="1"/>
</dbReference>
<sequence>MPEDIFASLNGGTIFSQIDLSDAYLQLELSEESKRKVVINTHKGLFRYNRLPFGIKTAPGIFQQVMNKMVTGLQGVAAYLDDILVGGKTEQEHQENLLAVFGRIADYGSKTRNTISRVILDKNGRRPNPEKIDAIKNMDEPKNIARLRSFLGMITYYSAFVPTMKNLRGPLDTLLKKDLSGDGLPKSKKHLKT</sequence>
<dbReference type="InterPro" id="IPR043128">
    <property type="entry name" value="Rev_trsase/Diguanyl_cyclase"/>
</dbReference>
<dbReference type="PANTHER" id="PTHR37984:SF5">
    <property type="entry name" value="PROTEIN NYNRIN-LIKE"/>
    <property type="match status" value="1"/>
</dbReference>
<dbReference type="EMBL" id="KZ356161">
    <property type="protein sequence ID" value="PIO60094.1"/>
    <property type="molecule type" value="Genomic_DNA"/>
</dbReference>
<dbReference type="Gene3D" id="3.30.70.270">
    <property type="match status" value="2"/>
</dbReference>
<dbReference type="InterPro" id="IPR043502">
    <property type="entry name" value="DNA/RNA_pol_sf"/>
</dbReference>
<evidence type="ECO:0000313" key="2">
    <source>
        <dbReference type="EMBL" id="PIO60094.1"/>
    </source>
</evidence>
<accession>A0A2G9TQ26</accession>
<dbReference type="SUPFAM" id="SSF56672">
    <property type="entry name" value="DNA/RNA polymerases"/>
    <property type="match status" value="1"/>
</dbReference>
<dbReference type="Proteomes" id="UP000230423">
    <property type="component" value="Unassembled WGS sequence"/>
</dbReference>
<evidence type="ECO:0000313" key="3">
    <source>
        <dbReference type="Proteomes" id="UP000230423"/>
    </source>
</evidence>
<dbReference type="Pfam" id="PF00078">
    <property type="entry name" value="RVT_1"/>
    <property type="match status" value="1"/>
</dbReference>
<evidence type="ECO:0000259" key="1">
    <source>
        <dbReference type="PROSITE" id="PS50878"/>
    </source>
</evidence>
<dbReference type="OrthoDB" id="5919961at2759"/>
<reference evidence="2 3" key="1">
    <citation type="submission" date="2015-09" db="EMBL/GenBank/DDBJ databases">
        <title>Draft genome of the parasitic nematode Teladorsagia circumcincta isolate WARC Sus (inbred).</title>
        <authorList>
            <person name="Mitreva M."/>
        </authorList>
    </citation>
    <scope>NUCLEOTIDE SEQUENCE [LARGE SCALE GENOMIC DNA]</scope>
    <source>
        <strain evidence="2 3">S</strain>
    </source>
</reference>
<dbReference type="InterPro" id="IPR000477">
    <property type="entry name" value="RT_dom"/>
</dbReference>
<protein>
    <recommendedName>
        <fullName evidence="1">Reverse transcriptase domain-containing protein</fullName>
    </recommendedName>
</protein>
<proteinExistence type="predicted"/>
<dbReference type="PANTHER" id="PTHR37984">
    <property type="entry name" value="PROTEIN CBG26694"/>
    <property type="match status" value="1"/>
</dbReference>
<organism evidence="2 3">
    <name type="scientific">Teladorsagia circumcincta</name>
    <name type="common">Brown stomach worm</name>
    <name type="synonym">Ostertagia circumcincta</name>
    <dbReference type="NCBI Taxonomy" id="45464"/>
    <lineage>
        <taxon>Eukaryota</taxon>
        <taxon>Metazoa</taxon>
        <taxon>Ecdysozoa</taxon>
        <taxon>Nematoda</taxon>
        <taxon>Chromadorea</taxon>
        <taxon>Rhabditida</taxon>
        <taxon>Rhabditina</taxon>
        <taxon>Rhabditomorpha</taxon>
        <taxon>Strongyloidea</taxon>
        <taxon>Trichostrongylidae</taxon>
        <taxon>Teladorsagia</taxon>
    </lineage>
</organism>
<dbReference type="CDD" id="cd01647">
    <property type="entry name" value="RT_LTR"/>
    <property type="match status" value="1"/>
</dbReference>
<gene>
    <name evidence="2" type="ORF">TELCIR_18417</name>
</gene>
<dbReference type="InterPro" id="IPR050951">
    <property type="entry name" value="Retrovirus_Pol_polyprotein"/>
</dbReference>
<dbReference type="AlphaFoldDB" id="A0A2G9TQ26"/>
<name>A0A2G9TQ26_TELCI</name>
<keyword evidence="3" id="KW-1185">Reference proteome</keyword>